<dbReference type="Pfam" id="PF19658">
    <property type="entry name" value="DUF6161"/>
    <property type="match status" value="1"/>
</dbReference>
<keyword evidence="1" id="KW-0812">Transmembrane</keyword>
<dbReference type="InterPro" id="IPR046159">
    <property type="entry name" value="DUF6161"/>
</dbReference>
<keyword evidence="1" id="KW-0472">Membrane</keyword>
<accession>A0A3S4QMK9</accession>
<name>A0A3S4QMK9_PSEFL</name>
<dbReference type="RefSeq" id="WP_126362632.1">
    <property type="nucleotide sequence ID" value="NZ_LR134318.1"/>
</dbReference>
<evidence type="ECO:0000313" key="4">
    <source>
        <dbReference type="Proteomes" id="UP000281909"/>
    </source>
</evidence>
<gene>
    <name evidence="3" type="ORF">NCTC9428_02294</name>
</gene>
<sequence>MSDVQEYSLRLNGEKKTFKSYDELSAYLALQVKHWKWLAKLPDPYREEGKAILEVYFLNPIHEVETGVINSARREIRLGSEKMPFILHDSDEGYLISKTRQEYGDITAALTIIYLNGHTRNAIHRDGRISSFAQNDRLSFERSVAIQIAISLKGFSSIALDARSSVMRETLERFVSHADLATDAVNNYVTDIIDSTSSMKSDIDDLANSLTAAYSRRRKRYSAYLIKMRDSARAAVIEATSTLASAKNAYHDQVDLDASVQYWSARKRSHSTFKVVWFLAVLLSMAVMFGSVLSYYGAGGAVGLSNLFHQQRVEDSVLAQKLPTLSSAPISNDPTFISSASSVSLPTIKRSELTLAVADLAGAALLITLLGIIIKITLRQFNTHSYLALEAEERITFTKTYLALLNEGKLKSEEDRKLVLESLFRSTKSGAVEEIPFSSPLELILKTIGDKKSG</sequence>
<feature type="transmembrane region" description="Helical" evidence="1">
    <location>
        <begin position="353"/>
        <end position="374"/>
    </location>
</feature>
<evidence type="ECO:0000256" key="1">
    <source>
        <dbReference type="SAM" id="Phobius"/>
    </source>
</evidence>
<evidence type="ECO:0000313" key="3">
    <source>
        <dbReference type="EMBL" id="VEF10687.1"/>
    </source>
</evidence>
<protein>
    <recommendedName>
        <fullName evidence="2">DUF6161 domain-containing protein</fullName>
    </recommendedName>
</protein>
<dbReference type="EMBL" id="LR134318">
    <property type="protein sequence ID" value="VEF10687.1"/>
    <property type="molecule type" value="Genomic_DNA"/>
</dbReference>
<feature type="transmembrane region" description="Helical" evidence="1">
    <location>
        <begin position="275"/>
        <end position="298"/>
    </location>
</feature>
<dbReference type="OrthoDB" id="9151250at2"/>
<proteinExistence type="predicted"/>
<dbReference type="Proteomes" id="UP000281909">
    <property type="component" value="Chromosome"/>
</dbReference>
<dbReference type="AlphaFoldDB" id="A0A3S4QMK9"/>
<evidence type="ECO:0000259" key="2">
    <source>
        <dbReference type="Pfam" id="PF19658"/>
    </source>
</evidence>
<keyword evidence="1" id="KW-1133">Transmembrane helix</keyword>
<reference evidence="3 4" key="1">
    <citation type="submission" date="2018-12" db="EMBL/GenBank/DDBJ databases">
        <authorList>
            <consortium name="Pathogen Informatics"/>
        </authorList>
    </citation>
    <scope>NUCLEOTIDE SEQUENCE [LARGE SCALE GENOMIC DNA]</scope>
    <source>
        <strain evidence="3 4">NCTC9428</strain>
    </source>
</reference>
<organism evidence="3 4">
    <name type="scientific">Pseudomonas fluorescens</name>
    <dbReference type="NCBI Taxonomy" id="294"/>
    <lineage>
        <taxon>Bacteria</taxon>
        <taxon>Pseudomonadati</taxon>
        <taxon>Pseudomonadota</taxon>
        <taxon>Gammaproteobacteria</taxon>
        <taxon>Pseudomonadales</taxon>
        <taxon>Pseudomonadaceae</taxon>
        <taxon>Pseudomonas</taxon>
    </lineage>
</organism>
<feature type="domain" description="DUF6161" evidence="2">
    <location>
        <begin position="366"/>
        <end position="433"/>
    </location>
</feature>